<comment type="caution">
    <text evidence="10">The sequence shown here is derived from an EMBL/GenBank/DDBJ whole genome shotgun (WGS) entry which is preliminary data.</text>
</comment>
<evidence type="ECO:0000256" key="2">
    <source>
        <dbReference type="ARBA" id="ARBA00007257"/>
    </source>
</evidence>
<dbReference type="Pfam" id="PF17961">
    <property type="entry name" value="Big_8"/>
    <property type="match status" value="1"/>
</dbReference>
<comment type="similarity">
    <text evidence="2">Belongs to the serine-aspartate repeat-containing protein (SDr) family.</text>
</comment>
<feature type="region of interest" description="Disordered" evidence="7">
    <location>
        <begin position="772"/>
        <end position="791"/>
    </location>
</feature>
<dbReference type="RefSeq" id="WP_211741830.1">
    <property type="nucleotide sequence ID" value="NZ_JAGXBY010000003.1"/>
</dbReference>
<accession>A0ABS5MFL1</accession>
<dbReference type="Gene3D" id="2.60.40.740">
    <property type="match status" value="5"/>
</dbReference>
<protein>
    <submittedName>
        <fullName evidence="10">LPXTG cell wall anchor domain-containing protein</fullName>
    </submittedName>
</protein>
<dbReference type="Gene3D" id="2.60.40.10">
    <property type="entry name" value="Immunoglobulins"/>
    <property type="match status" value="10"/>
</dbReference>
<proteinExistence type="inferred from homology"/>
<keyword evidence="8" id="KW-0812">Transmembrane</keyword>
<dbReference type="PROSITE" id="PS50847">
    <property type="entry name" value="GRAM_POS_ANCHORING"/>
    <property type="match status" value="1"/>
</dbReference>
<dbReference type="PANTHER" id="PTHR36108">
    <property type="entry name" value="COLOSSIN-B-RELATED"/>
    <property type="match status" value="1"/>
</dbReference>
<dbReference type="Gene3D" id="2.60.40.1280">
    <property type="match status" value="2"/>
</dbReference>
<dbReference type="InterPro" id="IPR041033">
    <property type="entry name" value="SpaA_PFL_dom_1"/>
</dbReference>
<sequence>MGKRMGISFFILMLLCNTILSSMVLPIKAGATEQQPSLFTNVSLLDEQGKEVSADRDPEQVVQPGSHLMVRIDWKWDEALISDQETFTLQLPSELKVTTEPDGNLTNQAGSVIGSVTIVESALTVDVMKEEIENGDQGQIYIETSLGEIDLENQQVAHLLFNLDKATYVIPIQVVHDQEDLNPESKDPLEEEASGEQVVEEQNEQEITTEKPNEPEEEVQTQAVQNASVIKENILTGVELTLGDGSPLPDRMPHPSEEILDLKIQYQFELPNGHEYTSGSTFTFTLPEIFTVFNRVEGELTSADGIVFGAFVLEQDGTVTMTFNDQIESRSDIAGFIGFHTEIKEDIDGSVDRTIVIPISGDKTIEIPIRFEPNVGSSIDKRGIPDRKYNTQTITWEIDFNKDLRSITNAVLSDNLDEDLQLVPNSIKLYKLDVQLDGSVVQGAEITDHVFTEFPLNLGDIDSAYRVVFETTITDEDGTSYPNTATLTGDDIDALHANATVNVARGTALDKEAGDYDPINQTINWIVRYNYNEKHIEKEKAVLHDELGEGHELVEGSVRIVPVEIDPNTGAATIGDTELDPSHYTVRRDGNGFNIQFNEAIDSAYIIYYQTKLTDRVLDRETLTNMVTDGNGNEKGSDKTVDQIVFYKQHINGQTDYHAKTTKWRITINADEKEMYQVKLTDTLPKGLTLIDYEIKYDGSDIKDNGNYIFGYDEDSGEITFDFEGMDPINKRIEIVYTTSFDFNEIEDGKTTFTNGAELSWIPENGNNPLTKEADASFTPNKHTQSNGFKGGSYNAKTKEITWEIGVNYNYRPIQQAIVEDVILGDQNFDPSTIEIHEMRINPNGSWSRIGEPLKINRDYDVEEMNGPNNEPGFRITFLTTIDSPYIITYKTNLHDQLIVKQYENTALLKDGSEQIATLSATVSVGPNGDNYMDKSAQQDGENPRVLHWKLNINFTQSTISDAKVTDKPSPNQLLLEDSLQLYGTNVAVDGTVTKNEDDVLEAGVDYTVEFKEDEEGNSYFTLSFANEINRPYILEYDTFIMAGHGEEVENDASLDGAKLEGKETDSSYKHTVRYTGGDGGIDGRTGSLEVIKLDELTEEPLAGAEFTLYDQTGTIAIKSATTNNEGKIIFHNLLFGEYQLVETKAPEGYVIGETQPITVTIDRVDTEKIGNHLEVTNKKIIYAVELTKVDEETRDTIAGASFILQQKQDDVFETIGYYKTDENGIIFRDNLAPGDYQFVEVQPAPGYQLNPIPIPFTIMENQTAVTKVTAGNYKLGAVELIKFNQADETETLAGAEFTLYDENDNVLQQILRTDNAGRISVSNLVPGTYYFQEIKAPDYFELDPSPIEFVIEPGVTKRVTVNAPNTLITGEVLLTKVDDTNPDIMLAGAEFSLLDAHDNVLQEGLKTNEDGELFVDGLAPGDYKFVETKAPTYYQLNEQEIPFTIDRAKTKTEVMTVELTVENKLIPGSVELIKVDSDNHDITLSGAEFELQDSEGNVLKEGLVTDEEGRLVIENLKPGTYQFIETKAPTYYQLLDEPIVFEIVKGQKETLTVTAENELITGAVELIKVDADDHDITLSGAEFELQDSEGNVLKEGLVTDKEGRLVVENLKPGTYQFVETKAPTYYQLLDEPIVFEIVKGQEETLVITAENELIPGSVELIKVDADDQDITLSGAEFELQDSEGNVLKEGLVTDEEDRLVVENLKPGIYQFVETKAPTYYQLLDEPIVFEIVKGQEETLVVTAENDLITGVVELIKVDTEDHNITLSGAEFELQDSEGNVLQEGLVTDEEGKLVVNNLKPGDYQFVETKAPFGYDLIATPIEFTIDLIATEEEQELVVVYAGNDLSLGAVELIKVDADDHDITLSGAEFELQDSEGNVLQEGLVTNEEGKLVVENLKPGTYQFVETKAPTYYQFLDEPIVFEIVKGQEETLTVTAENKLIPGSVELIKVDADDQDITLSGAEFELQDSEGNVLKEGLVTDEEGRVVVENLKPGIYQFVETKAPEGYELNSTPIPFTIEKGQQEQLVVYVRNQLIPAKPEEPTPPEKPVQPEDPKSPEKPTLPEEPGNNNNDHNKKDSNREVDAKKQVNTLPQTGEESFLMFILFGITFFTIGSVILFMNRRRVE</sequence>
<keyword evidence="8" id="KW-1133">Transmembrane helix</keyword>
<feature type="compositionally biased region" description="Basic and acidic residues" evidence="7">
    <location>
        <begin position="179"/>
        <end position="188"/>
    </location>
</feature>
<evidence type="ECO:0000259" key="9">
    <source>
        <dbReference type="PROSITE" id="PS50847"/>
    </source>
</evidence>
<dbReference type="PANTHER" id="PTHR36108:SF13">
    <property type="entry name" value="COLOSSIN-B-RELATED"/>
    <property type="match status" value="1"/>
</dbReference>
<feature type="compositionally biased region" description="Polar residues" evidence="7">
    <location>
        <begin position="778"/>
        <end position="788"/>
    </location>
</feature>
<keyword evidence="11" id="KW-1185">Reference proteome</keyword>
<dbReference type="InterPro" id="IPR008966">
    <property type="entry name" value="Adhesion_dom_sf"/>
</dbReference>
<evidence type="ECO:0000256" key="1">
    <source>
        <dbReference type="ARBA" id="ARBA00004168"/>
    </source>
</evidence>
<evidence type="ECO:0000256" key="7">
    <source>
        <dbReference type="SAM" id="MobiDB-lite"/>
    </source>
</evidence>
<feature type="compositionally biased region" description="Acidic residues" evidence="7">
    <location>
        <begin position="189"/>
        <end position="204"/>
    </location>
</feature>
<feature type="region of interest" description="Disordered" evidence="7">
    <location>
        <begin position="2036"/>
        <end position="2083"/>
    </location>
</feature>
<evidence type="ECO:0000256" key="6">
    <source>
        <dbReference type="ARBA" id="ARBA00023088"/>
    </source>
</evidence>
<dbReference type="Proteomes" id="UP000681870">
    <property type="component" value="Unassembled WGS sequence"/>
</dbReference>
<evidence type="ECO:0000256" key="5">
    <source>
        <dbReference type="ARBA" id="ARBA00022729"/>
    </source>
</evidence>
<dbReference type="InterPro" id="IPR011252">
    <property type="entry name" value="Fibrogen-bd_dom1"/>
</dbReference>
<keyword evidence="5" id="KW-0732">Signal</keyword>
<keyword evidence="3" id="KW-0134">Cell wall</keyword>
<dbReference type="EMBL" id="JAGXBY010000003">
    <property type="protein sequence ID" value="MBS3680687.1"/>
    <property type="molecule type" value="Genomic_DNA"/>
</dbReference>
<dbReference type="NCBIfam" id="TIGR01167">
    <property type="entry name" value="LPXTG_anchor"/>
    <property type="match status" value="1"/>
</dbReference>
<dbReference type="Pfam" id="PF17802">
    <property type="entry name" value="SpaA"/>
    <property type="match status" value="10"/>
</dbReference>
<evidence type="ECO:0000256" key="3">
    <source>
        <dbReference type="ARBA" id="ARBA00022512"/>
    </source>
</evidence>
<gene>
    <name evidence="10" type="ORF">KGF86_10710</name>
</gene>
<dbReference type="Pfam" id="PF05737">
    <property type="entry name" value="Collagen_bind"/>
    <property type="match status" value="4"/>
</dbReference>
<organism evidence="10 11">
    <name type="scientific">Ornithinibacillus massiliensis</name>
    <dbReference type="NCBI Taxonomy" id="1944633"/>
    <lineage>
        <taxon>Bacteria</taxon>
        <taxon>Bacillati</taxon>
        <taxon>Bacillota</taxon>
        <taxon>Bacilli</taxon>
        <taxon>Bacillales</taxon>
        <taxon>Bacillaceae</taxon>
        <taxon>Ornithinibacillus</taxon>
    </lineage>
</organism>
<reference evidence="10 11" key="1">
    <citation type="submission" date="2021-05" db="EMBL/GenBank/DDBJ databases">
        <title>Ornithinibacillus massiliensis sp. nov.</title>
        <authorList>
            <person name="Iwaza R."/>
            <person name="Lagier J.-C."/>
            <person name="Raoult D."/>
        </authorList>
    </citation>
    <scope>NUCLEOTIDE SEQUENCE [LARGE SCALE GENOMIC DNA]</scope>
    <source>
        <strain evidence="10 11">Marseille-P3601</strain>
    </source>
</reference>
<dbReference type="InterPro" id="IPR041171">
    <property type="entry name" value="SDR_Ig"/>
</dbReference>
<dbReference type="InterPro" id="IPR019931">
    <property type="entry name" value="LPXTG_anchor"/>
</dbReference>
<dbReference type="Pfam" id="PF00746">
    <property type="entry name" value="Gram_pos_anchor"/>
    <property type="match status" value="1"/>
</dbReference>
<evidence type="ECO:0000313" key="11">
    <source>
        <dbReference type="Proteomes" id="UP000681870"/>
    </source>
</evidence>
<feature type="domain" description="Gram-positive cocci surface proteins LPxTG" evidence="9">
    <location>
        <begin position="2091"/>
        <end position="2125"/>
    </location>
</feature>
<comment type="subcellular location">
    <subcellularLocation>
        <location evidence="1">Secreted</location>
        <location evidence="1">Cell wall</location>
        <topology evidence="1">Peptidoglycan-anchor</topology>
    </subcellularLocation>
</comment>
<evidence type="ECO:0000256" key="8">
    <source>
        <dbReference type="SAM" id="Phobius"/>
    </source>
</evidence>
<name>A0ABS5MFL1_9BACI</name>
<dbReference type="SUPFAM" id="SSF49478">
    <property type="entry name" value="Cna protein B-type domain"/>
    <property type="match status" value="9"/>
</dbReference>
<feature type="compositionally biased region" description="Basic and acidic residues" evidence="7">
    <location>
        <begin position="2049"/>
        <end position="2062"/>
    </location>
</feature>
<keyword evidence="6" id="KW-0572">Peptidoglycan-anchor</keyword>
<keyword evidence="4" id="KW-0964">Secreted</keyword>
<evidence type="ECO:0000313" key="10">
    <source>
        <dbReference type="EMBL" id="MBS3680687.1"/>
    </source>
</evidence>
<dbReference type="SUPFAM" id="SSF49401">
    <property type="entry name" value="Bacterial adhesins"/>
    <property type="match status" value="7"/>
</dbReference>
<feature type="region of interest" description="Disordered" evidence="7">
    <location>
        <begin position="179"/>
        <end position="218"/>
    </location>
</feature>
<feature type="transmembrane region" description="Helical" evidence="8">
    <location>
        <begin position="2099"/>
        <end position="2119"/>
    </location>
</feature>
<dbReference type="InterPro" id="IPR008456">
    <property type="entry name" value="Collagen-bd_dom"/>
</dbReference>
<feature type="compositionally biased region" description="Basic and acidic residues" evidence="7">
    <location>
        <begin position="2072"/>
        <end position="2083"/>
    </location>
</feature>
<evidence type="ECO:0000256" key="4">
    <source>
        <dbReference type="ARBA" id="ARBA00022525"/>
    </source>
</evidence>
<keyword evidence="8" id="KW-0472">Membrane</keyword>
<dbReference type="InterPro" id="IPR013783">
    <property type="entry name" value="Ig-like_fold"/>
</dbReference>